<evidence type="ECO:0000313" key="8">
    <source>
        <dbReference type="EMBL" id="AIE92258.1"/>
    </source>
</evidence>
<keyword evidence="4 6" id="KW-1133">Transmembrane helix</keyword>
<feature type="transmembrane region" description="Helical" evidence="6">
    <location>
        <begin position="63"/>
        <end position="83"/>
    </location>
</feature>
<accession>A0A075FLU3</accession>
<feature type="transmembrane region" description="Helical" evidence="6">
    <location>
        <begin position="413"/>
        <end position="435"/>
    </location>
</feature>
<feature type="transmembrane region" description="Helical" evidence="6">
    <location>
        <begin position="826"/>
        <end position="844"/>
    </location>
</feature>
<dbReference type="InterPro" id="IPR004869">
    <property type="entry name" value="MMPL_dom"/>
</dbReference>
<dbReference type="Gene3D" id="1.20.1640.10">
    <property type="entry name" value="Multidrug efflux transporter AcrB transmembrane domain"/>
    <property type="match status" value="2"/>
</dbReference>
<evidence type="ECO:0000256" key="5">
    <source>
        <dbReference type="ARBA" id="ARBA00023136"/>
    </source>
</evidence>
<reference evidence="8" key="1">
    <citation type="journal article" date="2014" name="Genome Biol. Evol.">
        <title>Pangenome evidence for extensive interdomain horizontal transfer affecting lineage core and shell genes in uncultured planktonic thaumarchaeota and euryarchaeota.</title>
        <authorList>
            <person name="Deschamps P."/>
            <person name="Zivanovic Y."/>
            <person name="Moreira D."/>
            <person name="Rodriguez-Valera F."/>
            <person name="Lopez-Garcia P."/>
        </authorList>
    </citation>
    <scope>NUCLEOTIDE SEQUENCE</scope>
</reference>
<name>A0A075FLU3_9EURY</name>
<organism evidence="8">
    <name type="scientific">uncultured marine group II/III euryarchaeote AD1000_20_C05</name>
    <dbReference type="NCBI Taxonomy" id="1457735"/>
    <lineage>
        <taxon>Archaea</taxon>
        <taxon>Methanobacteriati</taxon>
        <taxon>Methanobacteriota</taxon>
        <taxon>environmental samples</taxon>
    </lineage>
</organism>
<feature type="transmembrane region" description="Helical" evidence="6">
    <location>
        <begin position="489"/>
        <end position="513"/>
    </location>
</feature>
<protein>
    <submittedName>
        <fullName evidence="8">Patched family protein</fullName>
    </submittedName>
</protein>
<dbReference type="InterPro" id="IPR000731">
    <property type="entry name" value="SSD"/>
</dbReference>
<feature type="transmembrane region" description="Helical" evidence="6">
    <location>
        <begin position="456"/>
        <end position="477"/>
    </location>
</feature>
<sequence length="995" mass="107435">MSASDDRGFRPREVLQRAKSEAAARVAAGRETAGAVDAESVGSAVRRAPNALRRAFSESTPTGILTMFPALTVVICLLFTGFFTMHSGILDCRDGFEYDICRDEAALNVNGDLAVYLPQGSPITAQIAEVEKDWTTNVMVIYVESEDVNVTTVEILDEIDAIERELNYVRNDRGVNDNIIYVLSISTVIKEVNSSAGRVAKATFSALAQATGNDELSEQFNETIDDQEDIIGSYTIPDEQARVDQILGEMPQNALDKLVRDVGKDLDGDGNNEIEKVNYWNRAVIIIGIEADTDGDGIDDVDVSELIKDTQDTIDALALESGWGEKNLTMTLTGPVPITSAVTEESFKLFWKVFPVGAFAVAMGLFLFHCDLLQTGRFRFVQGLKVVVITGLPTLCSVWITLGIIGFTDYEVTMTVIIVGPILLALGVSYGLHITNRYAEARGTPREKMAIALNSTGRAVFLSAVTTIIGFISLTFTPMAPIKTVGFSLAGGILVVYIMTMIMVPNLTMMLDLKKPSHPPPKLFVQAVGVPIKWTRTAIAVFAIAMLMSAGIPGISGIGARENVEENIDLLKMAPHRGADGEPVKAVQKMAVYSEEFEAGQPGFLMVEGDLSASPDLFDPVPDHDPFDKLKGIEALEQNCNRVNRTTAVSIVFLMKAVAVGVNVSGQPLVDVIDELPLPQEAKDLAALVFGREVEGNGSFWETLAALDGSPSGDDQAHNFLLYVFYNSMTDEMRELFISSSFSRSLIYIDMPFMDVRNTEEAVDGPGGVNYWVDNTVGVKSTYLVGVASVTIEVNNLIVDSQWRSLGFALLFTILTLGLVFRDLRFALLTTLPVGFTVAMQWLAMDALGVPLSLVTVMVGSILVGVGIDFSIHIANRVKEQGGTIEAVRVACASTGMSLTEAVTVTAFGLFSAYLIPIDAIKPFVTVIILLLFVAAVAALLLLPAIYSLLIKSNVSLTGGVETMVRTAGLRRAIARDEADSIDATLLIGSSDDAW</sequence>
<feature type="transmembrane region" description="Helical" evidence="6">
    <location>
        <begin position="349"/>
        <end position="372"/>
    </location>
</feature>
<comment type="subcellular location">
    <subcellularLocation>
        <location evidence="1">Cell membrane</location>
        <topology evidence="1">Multi-pass membrane protein</topology>
    </subcellularLocation>
</comment>
<dbReference type="PROSITE" id="PS50156">
    <property type="entry name" value="SSD"/>
    <property type="match status" value="1"/>
</dbReference>
<dbReference type="GO" id="GO:0005886">
    <property type="term" value="C:plasma membrane"/>
    <property type="evidence" value="ECO:0007669"/>
    <property type="project" value="UniProtKB-SubCell"/>
</dbReference>
<dbReference type="AlphaFoldDB" id="A0A075FLU3"/>
<dbReference type="PANTHER" id="PTHR33406">
    <property type="entry name" value="MEMBRANE PROTEIN MJ1562-RELATED"/>
    <property type="match status" value="1"/>
</dbReference>
<feature type="domain" description="SSD" evidence="7">
    <location>
        <begin position="392"/>
        <end position="510"/>
    </location>
</feature>
<dbReference type="InterPro" id="IPR050545">
    <property type="entry name" value="Mycobact_MmpL"/>
</dbReference>
<evidence type="ECO:0000256" key="3">
    <source>
        <dbReference type="ARBA" id="ARBA00022692"/>
    </source>
</evidence>
<proteinExistence type="predicted"/>
<evidence type="ECO:0000256" key="6">
    <source>
        <dbReference type="SAM" id="Phobius"/>
    </source>
</evidence>
<feature type="transmembrane region" description="Helical" evidence="6">
    <location>
        <begin position="534"/>
        <end position="555"/>
    </location>
</feature>
<feature type="transmembrane region" description="Helical" evidence="6">
    <location>
        <begin position="887"/>
        <end position="916"/>
    </location>
</feature>
<keyword evidence="3 6" id="KW-0812">Transmembrane</keyword>
<feature type="transmembrane region" description="Helical" evidence="6">
    <location>
        <begin position="803"/>
        <end position="821"/>
    </location>
</feature>
<dbReference type="Pfam" id="PF03176">
    <property type="entry name" value="MMPL"/>
    <property type="match status" value="1"/>
</dbReference>
<keyword evidence="2" id="KW-1003">Cell membrane</keyword>
<dbReference type="PANTHER" id="PTHR33406:SF12">
    <property type="entry name" value="BLR2997 PROTEIN"/>
    <property type="match status" value="1"/>
</dbReference>
<feature type="transmembrane region" description="Helical" evidence="6">
    <location>
        <begin position="928"/>
        <end position="950"/>
    </location>
</feature>
<evidence type="ECO:0000259" key="7">
    <source>
        <dbReference type="PROSITE" id="PS50156"/>
    </source>
</evidence>
<evidence type="ECO:0000256" key="2">
    <source>
        <dbReference type="ARBA" id="ARBA00022475"/>
    </source>
</evidence>
<evidence type="ECO:0000256" key="4">
    <source>
        <dbReference type="ARBA" id="ARBA00022989"/>
    </source>
</evidence>
<dbReference type="SUPFAM" id="SSF82866">
    <property type="entry name" value="Multidrug efflux transporter AcrB transmembrane domain"/>
    <property type="match status" value="2"/>
</dbReference>
<feature type="transmembrane region" description="Helical" evidence="6">
    <location>
        <begin position="850"/>
        <end position="875"/>
    </location>
</feature>
<dbReference type="EMBL" id="KF900360">
    <property type="protein sequence ID" value="AIE92258.1"/>
    <property type="molecule type" value="Genomic_DNA"/>
</dbReference>
<evidence type="ECO:0000256" key="1">
    <source>
        <dbReference type="ARBA" id="ARBA00004651"/>
    </source>
</evidence>
<feature type="transmembrane region" description="Helical" evidence="6">
    <location>
        <begin position="384"/>
        <end position="407"/>
    </location>
</feature>
<keyword evidence="5 6" id="KW-0472">Membrane</keyword>